<organism evidence="1 2">
    <name type="scientific">Hibiscus sabdariffa</name>
    <name type="common">roselle</name>
    <dbReference type="NCBI Taxonomy" id="183260"/>
    <lineage>
        <taxon>Eukaryota</taxon>
        <taxon>Viridiplantae</taxon>
        <taxon>Streptophyta</taxon>
        <taxon>Embryophyta</taxon>
        <taxon>Tracheophyta</taxon>
        <taxon>Spermatophyta</taxon>
        <taxon>Magnoliopsida</taxon>
        <taxon>eudicotyledons</taxon>
        <taxon>Gunneridae</taxon>
        <taxon>Pentapetalae</taxon>
        <taxon>rosids</taxon>
        <taxon>malvids</taxon>
        <taxon>Malvales</taxon>
        <taxon>Malvaceae</taxon>
        <taxon>Malvoideae</taxon>
        <taxon>Hibiscus</taxon>
    </lineage>
</organism>
<keyword evidence="2" id="KW-1185">Reference proteome</keyword>
<accession>A0ABR2RE32</accession>
<reference evidence="1 2" key="1">
    <citation type="journal article" date="2024" name="G3 (Bethesda)">
        <title>Genome assembly of Hibiscus sabdariffa L. provides insights into metabolisms of medicinal natural products.</title>
        <authorList>
            <person name="Kim T."/>
        </authorList>
    </citation>
    <scope>NUCLEOTIDE SEQUENCE [LARGE SCALE GENOMIC DNA]</scope>
    <source>
        <strain evidence="1">TK-2024</strain>
        <tissue evidence="1">Old leaves</tissue>
    </source>
</reference>
<evidence type="ECO:0000313" key="1">
    <source>
        <dbReference type="EMBL" id="KAK9011216.1"/>
    </source>
</evidence>
<protein>
    <submittedName>
        <fullName evidence="1">Uncharacterized protein</fullName>
    </submittedName>
</protein>
<proteinExistence type="predicted"/>
<comment type="caution">
    <text evidence="1">The sequence shown here is derived from an EMBL/GenBank/DDBJ whole genome shotgun (WGS) entry which is preliminary data.</text>
</comment>
<name>A0ABR2RE32_9ROSI</name>
<dbReference type="Proteomes" id="UP001396334">
    <property type="component" value="Unassembled WGS sequence"/>
</dbReference>
<gene>
    <name evidence="1" type="ORF">V6N11_044070</name>
</gene>
<sequence>MDRCLPQATVEKIAAVKPPRSGLGPDIPDWRWYKNLNFFVCSAYKELEASVNVDSNICWSKIWKLPVPQRTTETIEHALCSCPGARQVWKATVRVEKLSTFFSLPFTDRLLQCVTDAAKIDLEMIFGPRISPFSVG</sequence>
<evidence type="ECO:0000313" key="2">
    <source>
        <dbReference type="Proteomes" id="UP001396334"/>
    </source>
</evidence>
<dbReference type="EMBL" id="JBBPBN010000023">
    <property type="protein sequence ID" value="KAK9011216.1"/>
    <property type="molecule type" value="Genomic_DNA"/>
</dbReference>